<protein>
    <recommendedName>
        <fullName evidence="2">separase</fullName>
        <ecNumber evidence="2">3.4.22.49</ecNumber>
    </recommendedName>
</protein>
<evidence type="ECO:0000256" key="3">
    <source>
        <dbReference type="ARBA" id="ARBA00022801"/>
    </source>
</evidence>
<feature type="region of interest" description="Disordered" evidence="5">
    <location>
        <begin position="1298"/>
        <end position="1317"/>
    </location>
</feature>
<dbReference type="SUPFAM" id="SSF48452">
    <property type="entry name" value="TPR-like"/>
    <property type="match status" value="1"/>
</dbReference>
<dbReference type="EMBL" id="JAUKUA010000005">
    <property type="protein sequence ID" value="KAK0711664.1"/>
    <property type="molecule type" value="Genomic_DNA"/>
</dbReference>
<dbReference type="Pfam" id="PF03568">
    <property type="entry name" value="Separin_C"/>
    <property type="match status" value="1"/>
</dbReference>
<dbReference type="GO" id="GO:0005737">
    <property type="term" value="C:cytoplasm"/>
    <property type="evidence" value="ECO:0007669"/>
    <property type="project" value="TreeGrafter"/>
</dbReference>
<dbReference type="EC" id="3.4.22.49" evidence="2"/>
<feature type="domain" description="Peptidase C50" evidence="6">
    <location>
        <begin position="1884"/>
        <end position="1983"/>
    </location>
</feature>
<feature type="compositionally biased region" description="Basic and acidic residues" evidence="5">
    <location>
        <begin position="1414"/>
        <end position="1424"/>
    </location>
</feature>
<dbReference type="GO" id="GO:0006508">
    <property type="term" value="P:proteolysis"/>
    <property type="evidence" value="ECO:0007669"/>
    <property type="project" value="InterPro"/>
</dbReference>
<evidence type="ECO:0000313" key="8">
    <source>
        <dbReference type="Proteomes" id="UP001172102"/>
    </source>
</evidence>
<dbReference type="Proteomes" id="UP001172102">
    <property type="component" value="Unassembled WGS sequence"/>
</dbReference>
<feature type="compositionally biased region" description="Low complexity" evidence="5">
    <location>
        <begin position="1300"/>
        <end position="1317"/>
    </location>
</feature>
<dbReference type="InterPro" id="IPR011990">
    <property type="entry name" value="TPR-like_helical_dom_sf"/>
</dbReference>
<feature type="region of interest" description="Disordered" evidence="5">
    <location>
        <begin position="1412"/>
        <end position="1449"/>
    </location>
</feature>
<evidence type="ECO:0000256" key="4">
    <source>
        <dbReference type="ARBA" id="ARBA00022829"/>
    </source>
</evidence>
<dbReference type="GO" id="GO:0051307">
    <property type="term" value="P:meiotic chromosome separation"/>
    <property type="evidence" value="ECO:0007669"/>
    <property type="project" value="TreeGrafter"/>
</dbReference>
<dbReference type="GO" id="GO:0005634">
    <property type="term" value="C:nucleus"/>
    <property type="evidence" value="ECO:0007669"/>
    <property type="project" value="InterPro"/>
</dbReference>
<keyword evidence="4" id="KW-0159">Chromosome partition</keyword>
<dbReference type="PANTHER" id="PTHR12792">
    <property type="entry name" value="EXTRA SPINDLE POLES 1-RELATED"/>
    <property type="match status" value="1"/>
</dbReference>
<name>A0AA40DPU8_9PEZI</name>
<dbReference type="GO" id="GO:0044732">
    <property type="term" value="C:mitotic spindle pole body"/>
    <property type="evidence" value="ECO:0007669"/>
    <property type="project" value="TreeGrafter"/>
</dbReference>
<organism evidence="7 8">
    <name type="scientific">Lasiosphaeris hirsuta</name>
    <dbReference type="NCBI Taxonomy" id="260670"/>
    <lineage>
        <taxon>Eukaryota</taxon>
        <taxon>Fungi</taxon>
        <taxon>Dikarya</taxon>
        <taxon>Ascomycota</taxon>
        <taxon>Pezizomycotina</taxon>
        <taxon>Sordariomycetes</taxon>
        <taxon>Sordariomycetidae</taxon>
        <taxon>Sordariales</taxon>
        <taxon>Lasiosphaeriaceae</taxon>
        <taxon>Lasiosphaeris</taxon>
    </lineage>
</organism>
<evidence type="ECO:0000256" key="2">
    <source>
        <dbReference type="ARBA" id="ARBA00012489"/>
    </source>
</evidence>
<feature type="region of interest" description="Disordered" evidence="5">
    <location>
        <begin position="1857"/>
        <end position="1879"/>
    </location>
</feature>
<sequence>MDTLLAQSDAVRSAVASVSTCTPATSALLKSLLLPNDDASAAKARPRAITPSARTVPGEKKELSLREKAALATQVINALLKTLGDAAKPRPPAPPTSPTRQPTQDTELVKTATRNALRRSLSAPATPLQPRSANGLPASPIATKNARSPPKPTINPNLLAAAECGRVALAALRQVYSSGKMAIPPLQLETGMSTLISRFIGLGLHDQAVRELRILKKRLENPLNSEPGKTTKTSSAEFKNAIPAVADLLDFREAVFSGQAQLLIVATQIQVLRVLAASNKPSSTEAAIPHLRHDHISSPINLILALAREQSVDEGKLTRQMEQVAYYIMALAPSISFKDDMLGQEARLSISPASGLELQALGLEARLHWWKFAKHEGNVEKDIVFPLSRYIATYVRRTQEKGRPVYTACSNTFSRINQQLQQHGLHVGDSKSALSAIYQTLATLARESGQLTDAVSWATKLREVTDSKTEPVAKICSQAAQLLSLHIKSPAKYLQNDQLLNEVVTGIQGPLRGDATELDELLTNVCLARRATMNLLLSLGKGSESEAFTPSPAMRTLLETLVLQCPRFCLRWLGKPPGPTSSTKDYLRYEQRRKLMQETIYHTLDSAFMTIKTGLDQNRLTWELMGSILTDCATLLEYMGNMVTSDSGSSYHVKMSHFYYMQFYALRQQITDLKDPTPMRALRSSIECVKNRPSAEREKAQLLLKLEKMAEVCRALGRADQALGALRTIRSNLTEEGVLVGVARALSTESIRAAWTRDEKAETLSRALSSIAKLEQVWVDWTVDLPEPEQAAALEHRLHFILLRGGKTESITLEHPTVDSILRTYIPTRFPIRRLRVLLDLLCSEVGNTDRSELMAVARDAAQLEEHGQLGEDSGLASFLPHMKAFYHSLTSLSESCRNTSTLQEALSVWQSIVKRCQGKTALERSIDDIPGLLDHLQSVADFLRMKGQDNMLATVLELSAGIARVMEGPTAGDILHHNSSLALQYTNLGQSSKAEQMFLKAQEYVGTSRVLGDSVANFHLSFADHLVAIGNFKKAEEHLVQAQASFSSDAAVRPVRGQRKYLVSYASYLHSLVALEKGDSHHALIYSRESVRSLYQDWVKLESQLAPKPSPDTSTATEATLNMSTTEVKGKAAGVSSGPEFWRLFYILYRNILRLSSIYAHLGMFQETVYYAEQAQKIAKSVDSELYGAQCAAWMGSMFAKAANPKKSLEMLQEAGELLPDDERSYFSAVLACQISSMYLNLRNVEGADIMLAKAEAFLEMTPLAGPSTQASDIAALEAKVANLKIEDKPVRVTRRTVRQAAVKRPTKPTIAKAKAAAPPKPAIVAEDAQLSKLRASIMVQKAVSMLGRKEWAAALAVLGQATDASRSTDLFPTEQVAMAACLMGMSMEQMSRDPVFSVIQDSTISFPAISSPHDKTVVDRHSPGKASPPRKTRIAAASSSREASKEPARVYVDNLRQAQEHLLQAHAVATLSSDAGLVHRISGMLQNIGLLLTATSAKARAITQTGHASYSVELARNLIWRRERKAIVLEKNKPSFNDKEWPPALSSATARRSSLGFTLDLCKFQRDFIDIIPRPWSVISLSLSENNHDLCITKLQAGHSPFVIRLPLERASSRDADNEVFNFQQGRGELLDIIKLANKTCHDKRDMTVKGAKSAWWADREALDNRLKDLLVNIEQIWLGGFRGVFSQHVRRPELLCRFQKSFLNILDKHLPSRRQVRGKKTKTAQASKVTLDSRVLELFIGLGDATAQDCDFDDELTDLLYFVIDILQFHGETNAYDEIDFDSMAVETFDALQSYHSAVKSNETTGAGIHTILMLDKSLHVFPWESLPCLQGCAVSRMPSLACLRRLIHEQRAASGSPATPSNDQPGDAPRSPLEGHHASFRSGSYILNPGADLKTTETAFAQPLATHLPSKSWKQIVGRAPTETEFEQALSETDILLYFGHGSGAQYIRGRTIRRLDRCRATVLLMGCSSAHLTDAGEFEVYGPAWNYMMAGCPAVVGTLWDVTDRDIDRFAGRVFEEWGLTPVGAFEEKEKSMMRKAAAERRLKGQDNSGKVSLVEAVAKARDVCRFRYVTAAAVAVYGIPVYVEK</sequence>
<gene>
    <name evidence="7" type="ORF">B0H67DRAFT_685250</name>
</gene>
<dbReference type="PROSITE" id="PS51700">
    <property type="entry name" value="SEPARIN"/>
    <property type="match status" value="1"/>
</dbReference>
<feature type="region of interest" description="Disordered" evidence="5">
    <location>
        <begin position="84"/>
        <end position="107"/>
    </location>
</feature>
<comment type="catalytic activity">
    <reaction evidence="1">
        <text>All bonds known to be hydrolyzed by this endopeptidase have arginine in P1 and an acidic residue in P4. P6 is often occupied by an acidic residue or by a hydroxy-amino-acid residue, the phosphorylation of which enhances cleavage.</text>
        <dbReference type="EC" id="3.4.22.49"/>
    </reaction>
</comment>
<dbReference type="GO" id="GO:0004197">
    <property type="term" value="F:cysteine-type endopeptidase activity"/>
    <property type="evidence" value="ECO:0007669"/>
    <property type="project" value="InterPro"/>
</dbReference>
<evidence type="ECO:0000259" key="6">
    <source>
        <dbReference type="PROSITE" id="PS51700"/>
    </source>
</evidence>
<evidence type="ECO:0000313" key="7">
    <source>
        <dbReference type="EMBL" id="KAK0711664.1"/>
    </source>
</evidence>
<keyword evidence="8" id="KW-1185">Reference proteome</keyword>
<dbReference type="InterPro" id="IPR005314">
    <property type="entry name" value="Peptidase_C50"/>
</dbReference>
<evidence type="ECO:0000256" key="5">
    <source>
        <dbReference type="SAM" id="MobiDB-lite"/>
    </source>
</evidence>
<feature type="region of interest" description="Disordered" evidence="5">
    <location>
        <begin position="120"/>
        <end position="151"/>
    </location>
</feature>
<accession>A0AA40DPU8</accession>
<comment type="caution">
    <text evidence="7">The sequence shown here is derived from an EMBL/GenBank/DDBJ whole genome shotgun (WGS) entry which is preliminary data.</text>
</comment>
<evidence type="ECO:0000256" key="1">
    <source>
        <dbReference type="ARBA" id="ARBA00000451"/>
    </source>
</evidence>
<dbReference type="Gene3D" id="1.25.40.10">
    <property type="entry name" value="Tetratricopeptide repeat domain"/>
    <property type="match status" value="1"/>
</dbReference>
<reference evidence="7" key="1">
    <citation type="submission" date="2023-06" db="EMBL/GenBank/DDBJ databases">
        <title>Genome-scale phylogeny and comparative genomics of the fungal order Sordariales.</title>
        <authorList>
            <consortium name="Lawrence Berkeley National Laboratory"/>
            <person name="Hensen N."/>
            <person name="Bonometti L."/>
            <person name="Westerberg I."/>
            <person name="Brannstrom I.O."/>
            <person name="Guillou S."/>
            <person name="Cros-Aarteil S."/>
            <person name="Calhoun S."/>
            <person name="Haridas S."/>
            <person name="Kuo A."/>
            <person name="Mondo S."/>
            <person name="Pangilinan J."/>
            <person name="Riley R."/>
            <person name="Labutti K."/>
            <person name="Andreopoulos B."/>
            <person name="Lipzen A."/>
            <person name="Chen C."/>
            <person name="Yanf M."/>
            <person name="Daum C."/>
            <person name="Ng V."/>
            <person name="Clum A."/>
            <person name="Steindorff A."/>
            <person name="Ohm R."/>
            <person name="Martin F."/>
            <person name="Silar P."/>
            <person name="Natvig D."/>
            <person name="Lalanne C."/>
            <person name="Gautier V."/>
            <person name="Ament-Velasquez S.L."/>
            <person name="Kruys A."/>
            <person name="Hutchinson M.I."/>
            <person name="Powell A.J."/>
            <person name="Barry K."/>
            <person name="Miller A.N."/>
            <person name="Grigoriev I.V."/>
            <person name="Debuchy R."/>
            <person name="Gladieux P."/>
            <person name="Thoren M.H."/>
            <person name="Johannesson H."/>
        </authorList>
    </citation>
    <scope>NUCLEOTIDE SEQUENCE</scope>
    <source>
        <strain evidence="7">SMH4607-1</strain>
    </source>
</reference>
<dbReference type="GO" id="GO:0072686">
    <property type="term" value="C:mitotic spindle"/>
    <property type="evidence" value="ECO:0007669"/>
    <property type="project" value="TreeGrafter"/>
</dbReference>
<proteinExistence type="predicted"/>
<dbReference type="InterPro" id="IPR030397">
    <property type="entry name" value="SEPARIN_core_dom"/>
</dbReference>
<dbReference type="PANTHER" id="PTHR12792:SF0">
    <property type="entry name" value="SEPARIN"/>
    <property type="match status" value="1"/>
</dbReference>
<keyword evidence="3" id="KW-0378">Hydrolase</keyword>